<keyword evidence="3" id="KW-1185">Reference proteome</keyword>
<protein>
    <submittedName>
        <fullName evidence="2">Uncharacterized protein</fullName>
    </submittedName>
</protein>
<dbReference type="Proteomes" id="UP000001364">
    <property type="component" value="Chromosome"/>
</dbReference>
<dbReference type="PROSITE" id="PS51257">
    <property type="entry name" value="PROKAR_LIPOPROTEIN"/>
    <property type="match status" value="1"/>
</dbReference>
<keyword evidence="1" id="KW-0732">Signal</keyword>
<gene>
    <name evidence="2" type="ordered locus">CCNA_02110</name>
</gene>
<dbReference type="GeneID" id="7330416"/>
<organism evidence="2 3">
    <name type="scientific">Caulobacter vibrioides (strain NA1000 / CB15N)</name>
    <name type="common">Caulobacter crescentus</name>
    <dbReference type="NCBI Taxonomy" id="565050"/>
    <lineage>
        <taxon>Bacteria</taxon>
        <taxon>Pseudomonadati</taxon>
        <taxon>Pseudomonadota</taxon>
        <taxon>Alphaproteobacteria</taxon>
        <taxon>Caulobacterales</taxon>
        <taxon>Caulobacteraceae</taxon>
        <taxon>Caulobacter</taxon>
    </lineage>
</organism>
<accession>A0A0H3C9J1</accession>
<feature type="signal peptide" evidence="1">
    <location>
        <begin position="1"/>
        <end position="33"/>
    </location>
</feature>
<dbReference type="RefSeq" id="WP_010919896.1">
    <property type="nucleotide sequence ID" value="NC_011916.1"/>
</dbReference>
<feature type="chain" id="PRO_5002605853" evidence="1">
    <location>
        <begin position="34"/>
        <end position="142"/>
    </location>
</feature>
<evidence type="ECO:0000313" key="3">
    <source>
        <dbReference type="Proteomes" id="UP000001364"/>
    </source>
</evidence>
<dbReference type="OrthoDB" id="7193414at2"/>
<dbReference type="HOGENOM" id="CLU_1923801_0_0_5"/>
<dbReference type="PATRIC" id="fig|565050.3.peg.2068"/>
<reference evidence="2 3" key="1">
    <citation type="journal article" date="2010" name="J. Bacteriol.">
        <title>The genetic basis of laboratory adaptation in Caulobacter crescentus.</title>
        <authorList>
            <person name="Marks M.E."/>
            <person name="Castro-Rojas C.M."/>
            <person name="Teiling C."/>
            <person name="Du L."/>
            <person name="Kapatral V."/>
            <person name="Walunas T.L."/>
            <person name="Crosson S."/>
        </authorList>
    </citation>
    <scope>NUCLEOTIDE SEQUENCE [LARGE SCALE GENOMIC DNA]</scope>
    <source>
        <strain evidence="3">NA1000 / CB15N</strain>
    </source>
</reference>
<evidence type="ECO:0000256" key="1">
    <source>
        <dbReference type="SAM" id="SignalP"/>
    </source>
</evidence>
<name>A0A0H3C9J1_CAUVN</name>
<dbReference type="RefSeq" id="YP_002517483.1">
    <property type="nucleotide sequence ID" value="NC_011916.1"/>
</dbReference>
<dbReference type="AlphaFoldDB" id="A0A0H3C9J1"/>
<dbReference type="SMR" id="A0A0H3C9J1"/>
<sequence>MRSATQGAKSVSRAAYLLSAGLAVLLGCGAAHAQDLREIQARNAAAHVLEDARRDVLQSQIAASDARERAQTQVTLRDLNAALTTGPVVLKDIAPPPVTGDAMLSDAEFNASMARLERLTQAALEQGNGRMRAIRPASEPKE</sequence>
<evidence type="ECO:0000313" key="2">
    <source>
        <dbReference type="EMBL" id="ACL95575.1"/>
    </source>
</evidence>
<proteinExistence type="predicted"/>
<dbReference type="KEGG" id="ccs:CCNA_02110"/>
<dbReference type="EMBL" id="CP001340">
    <property type="protein sequence ID" value="ACL95575.1"/>
    <property type="molecule type" value="Genomic_DNA"/>
</dbReference>